<keyword evidence="4" id="KW-0926">Vacuole</keyword>
<dbReference type="GO" id="GO:0005783">
    <property type="term" value="C:endoplasmic reticulum"/>
    <property type="evidence" value="ECO:0007669"/>
    <property type="project" value="TreeGrafter"/>
</dbReference>
<dbReference type="Proteomes" id="UP000509704">
    <property type="component" value="Chromosome 1"/>
</dbReference>
<evidence type="ECO:0000256" key="4">
    <source>
        <dbReference type="ARBA" id="ARBA00022554"/>
    </source>
</evidence>
<reference evidence="12 13" key="1">
    <citation type="submission" date="2020-07" db="EMBL/GenBank/DDBJ databases">
        <title>The yeast mating-type switching endonuclease HO is a domesticated member of an unorthodox homing genetic element family.</title>
        <authorList>
            <person name="Coughlan A.Y."/>
            <person name="Lombardi L."/>
            <person name="Braun-Galleani S."/>
            <person name="Martos A.R."/>
            <person name="Galeote V."/>
            <person name="Bigey F."/>
            <person name="Dequin S."/>
            <person name="Byrne K.P."/>
            <person name="Wolfe K.H."/>
        </authorList>
    </citation>
    <scope>NUCLEOTIDE SEQUENCE [LARGE SCALE GENOMIC DNA]</scope>
    <source>
        <strain evidence="12 13">NRRL Y-6702</strain>
    </source>
</reference>
<evidence type="ECO:0000256" key="8">
    <source>
        <dbReference type="ARBA" id="ARBA00023136"/>
    </source>
</evidence>
<evidence type="ECO:0000256" key="5">
    <source>
        <dbReference type="ARBA" id="ARBA00022692"/>
    </source>
</evidence>
<comment type="similarity">
    <text evidence="2">Belongs to the amino acid/polyamine transporter 2 family.</text>
</comment>
<feature type="transmembrane region" description="Helical" evidence="10">
    <location>
        <begin position="420"/>
        <end position="438"/>
    </location>
</feature>
<dbReference type="AlphaFoldDB" id="A0A7H9AWK6"/>
<feature type="region of interest" description="Disordered" evidence="9">
    <location>
        <begin position="1"/>
        <end position="22"/>
    </location>
</feature>
<dbReference type="Pfam" id="PF01490">
    <property type="entry name" value="Aa_trans"/>
    <property type="match status" value="1"/>
</dbReference>
<accession>A0A7H9AWK6</accession>
<dbReference type="GeneID" id="59233795"/>
<sequence length="491" mass="54210">MAPKDYAALDDEGDDGDGKDDMNIPDVQFEMSNFTNKTKLIEDSIENGVFDLDNTIGIPDYDVNVVLSEDPLVRDVLRENENKSTMRWAFMNMANSILGAGVISQPFALKNCGIIGGLVAYFLLGFLVDWTLRLIAINLVLTGTQTYQDTIQSVMGRKGKILILVTNGLFAFGGCIGFCIIIGDTVPHVLRSLFHSNSFFLRRNVIISLVTFFISYPLSLQRNIAALSKASFLALVSMVVIVFSVIIRGPMLNSALKSEGLSIENIFVTPRFFRGVSVISFALVCHHNTSFIFLSMKNRSIQKFSKLTHISSVVSVIFCMLMGYSGFGVFGMKTKGNILNNFPVNDKTINIARLCFGFNMLTTFPLEIFVLRDVISTCFQKQISTNCEPAILSTKLHFIITTVLVFGTMSVSLTTCNLGALFELIGATTASIMAYILPPLTNLLLRREKSSFKSKSPHILSIIFGATMMIVSSAQTIFEAIHGEDQNHCEI</sequence>
<feature type="compositionally biased region" description="Acidic residues" evidence="9">
    <location>
        <begin position="8"/>
        <end position="18"/>
    </location>
</feature>
<name>A0A7H9AWK6_ZYGMR</name>
<feature type="transmembrane region" description="Helical" evidence="10">
    <location>
        <begin position="396"/>
        <end position="414"/>
    </location>
</feature>
<feature type="transmembrane region" description="Helical" evidence="10">
    <location>
        <begin position="459"/>
        <end position="478"/>
    </location>
</feature>
<dbReference type="RefSeq" id="XP_037141887.1">
    <property type="nucleotide sequence ID" value="XM_037285992.1"/>
</dbReference>
<keyword evidence="7 10" id="KW-1133">Transmembrane helix</keyword>
<keyword evidence="6" id="KW-0029">Amino-acid transport</keyword>
<dbReference type="KEGG" id="zmk:HG535_0A00980"/>
<evidence type="ECO:0000256" key="10">
    <source>
        <dbReference type="SAM" id="Phobius"/>
    </source>
</evidence>
<comment type="subcellular location">
    <subcellularLocation>
        <location evidence="1">Vacuole membrane</location>
        <topology evidence="1">Multi-pass membrane protein</topology>
    </subcellularLocation>
</comment>
<feature type="transmembrane region" description="Helical" evidence="10">
    <location>
        <begin position="272"/>
        <end position="295"/>
    </location>
</feature>
<evidence type="ECO:0000256" key="6">
    <source>
        <dbReference type="ARBA" id="ARBA00022970"/>
    </source>
</evidence>
<feature type="transmembrane region" description="Helical" evidence="10">
    <location>
        <begin position="307"/>
        <end position="331"/>
    </location>
</feature>
<dbReference type="OrthoDB" id="28208at2759"/>
<feature type="transmembrane region" description="Helical" evidence="10">
    <location>
        <begin position="203"/>
        <end position="220"/>
    </location>
</feature>
<organism evidence="12 13">
    <name type="scientific">Zygotorulaspora mrakii</name>
    <name type="common">Zygosaccharomyces mrakii</name>
    <dbReference type="NCBI Taxonomy" id="42260"/>
    <lineage>
        <taxon>Eukaryota</taxon>
        <taxon>Fungi</taxon>
        <taxon>Dikarya</taxon>
        <taxon>Ascomycota</taxon>
        <taxon>Saccharomycotina</taxon>
        <taxon>Saccharomycetes</taxon>
        <taxon>Saccharomycetales</taxon>
        <taxon>Saccharomycetaceae</taxon>
        <taxon>Zygotorulaspora</taxon>
    </lineage>
</organism>
<feature type="transmembrane region" description="Helical" evidence="10">
    <location>
        <begin position="351"/>
        <end position="375"/>
    </location>
</feature>
<proteinExistence type="inferred from homology"/>
<dbReference type="PANTHER" id="PTHR22950">
    <property type="entry name" value="AMINO ACID TRANSPORTER"/>
    <property type="match status" value="1"/>
</dbReference>
<evidence type="ECO:0000256" key="3">
    <source>
        <dbReference type="ARBA" id="ARBA00022448"/>
    </source>
</evidence>
<dbReference type="GO" id="GO:0015179">
    <property type="term" value="F:L-amino acid transmembrane transporter activity"/>
    <property type="evidence" value="ECO:0007669"/>
    <property type="project" value="TreeGrafter"/>
</dbReference>
<keyword evidence="3" id="KW-0813">Transport</keyword>
<evidence type="ECO:0000259" key="11">
    <source>
        <dbReference type="Pfam" id="PF01490"/>
    </source>
</evidence>
<evidence type="ECO:0000313" key="13">
    <source>
        <dbReference type="Proteomes" id="UP000509704"/>
    </source>
</evidence>
<evidence type="ECO:0000256" key="1">
    <source>
        <dbReference type="ARBA" id="ARBA00004128"/>
    </source>
</evidence>
<gene>
    <name evidence="12" type="ORF">HG535_0A00980</name>
</gene>
<evidence type="ECO:0000256" key="2">
    <source>
        <dbReference type="ARBA" id="ARBA00008066"/>
    </source>
</evidence>
<feature type="transmembrane region" description="Helical" evidence="10">
    <location>
        <begin position="161"/>
        <end position="183"/>
    </location>
</feature>
<feature type="transmembrane region" description="Helical" evidence="10">
    <location>
        <begin position="114"/>
        <end position="141"/>
    </location>
</feature>
<feature type="transmembrane region" description="Helical" evidence="10">
    <location>
        <begin position="232"/>
        <end position="252"/>
    </location>
</feature>
<evidence type="ECO:0000256" key="9">
    <source>
        <dbReference type="SAM" id="MobiDB-lite"/>
    </source>
</evidence>
<keyword evidence="8 10" id="KW-0472">Membrane</keyword>
<feature type="transmembrane region" description="Helical" evidence="10">
    <location>
        <begin position="88"/>
        <end position="108"/>
    </location>
</feature>
<feature type="domain" description="Amino acid transporter transmembrane" evidence="11">
    <location>
        <begin position="83"/>
        <end position="477"/>
    </location>
</feature>
<dbReference type="EMBL" id="CP058604">
    <property type="protein sequence ID" value="QLG70159.1"/>
    <property type="molecule type" value="Genomic_DNA"/>
</dbReference>
<keyword evidence="5 10" id="KW-0812">Transmembrane</keyword>
<protein>
    <recommendedName>
        <fullName evidence="11">Amino acid transporter transmembrane domain-containing protein</fullName>
    </recommendedName>
</protein>
<dbReference type="InterPro" id="IPR013057">
    <property type="entry name" value="AA_transpt_TM"/>
</dbReference>
<evidence type="ECO:0000256" key="7">
    <source>
        <dbReference type="ARBA" id="ARBA00022989"/>
    </source>
</evidence>
<keyword evidence="13" id="KW-1185">Reference proteome</keyword>
<evidence type="ECO:0000313" key="12">
    <source>
        <dbReference type="EMBL" id="QLG70159.1"/>
    </source>
</evidence>
<dbReference type="PANTHER" id="PTHR22950:SF458">
    <property type="entry name" value="SODIUM-COUPLED NEUTRAL AMINO ACID TRANSPORTER 11-RELATED"/>
    <property type="match status" value="1"/>
</dbReference>
<dbReference type="GO" id="GO:0005774">
    <property type="term" value="C:vacuolar membrane"/>
    <property type="evidence" value="ECO:0007669"/>
    <property type="project" value="UniProtKB-SubCell"/>
</dbReference>